<dbReference type="GO" id="GO:0046872">
    <property type="term" value="F:metal ion binding"/>
    <property type="evidence" value="ECO:0007669"/>
    <property type="project" value="UniProtKB-KW"/>
</dbReference>
<comment type="catalytic activity">
    <reaction evidence="12">
        <text>N-acetyl-L-aspartate + L-glutamate + ATP = N-acetyl-L-aspartyl-L-glutamate + ADP + phosphate + H(+)</text>
        <dbReference type="Rhea" id="RHEA:40035"/>
        <dbReference type="ChEBI" id="CHEBI:15378"/>
        <dbReference type="ChEBI" id="CHEBI:16953"/>
        <dbReference type="ChEBI" id="CHEBI:29985"/>
        <dbReference type="ChEBI" id="CHEBI:30616"/>
        <dbReference type="ChEBI" id="CHEBI:43474"/>
        <dbReference type="ChEBI" id="CHEBI:76931"/>
        <dbReference type="ChEBI" id="CHEBI:456216"/>
        <dbReference type="EC" id="6.3.2.41"/>
    </reaction>
</comment>
<evidence type="ECO:0000256" key="11">
    <source>
        <dbReference type="ARBA" id="ARBA00023211"/>
    </source>
</evidence>
<feature type="domain" description="ATP-grasp" evidence="16">
    <location>
        <begin position="279"/>
        <end position="459"/>
    </location>
</feature>
<accession>A0A6A5BPM7</accession>
<dbReference type="InterPro" id="IPR013815">
    <property type="entry name" value="ATP_grasp_subdomain_1"/>
</dbReference>
<dbReference type="NCBIfam" id="TIGR00768">
    <property type="entry name" value="rimK_fam"/>
    <property type="match status" value="1"/>
</dbReference>
<dbReference type="VEuPathDB" id="AmoebaDB:NF0125000"/>
<evidence type="ECO:0000256" key="8">
    <source>
        <dbReference type="ARBA" id="ARBA00022840"/>
    </source>
</evidence>
<keyword evidence="10" id="KW-0648">Protein biosynthesis</keyword>
<evidence type="ECO:0000256" key="1">
    <source>
        <dbReference type="ARBA" id="ARBA00001936"/>
    </source>
</evidence>
<keyword evidence="8 13" id="KW-0067">ATP-binding</keyword>
<evidence type="ECO:0000256" key="7">
    <source>
        <dbReference type="ARBA" id="ARBA00022741"/>
    </source>
</evidence>
<dbReference type="Gene3D" id="3.30.470.20">
    <property type="entry name" value="ATP-grasp fold, B domain"/>
    <property type="match status" value="1"/>
</dbReference>
<dbReference type="EC" id="6.3.2.41" evidence="4"/>
<gene>
    <name evidence="17" type="ORF">FDP41_004833</name>
</gene>
<evidence type="ECO:0000256" key="5">
    <source>
        <dbReference type="ARBA" id="ARBA00022598"/>
    </source>
</evidence>
<dbReference type="VEuPathDB" id="AmoebaDB:NfTy_085630"/>
<protein>
    <recommendedName>
        <fullName evidence="4">N-acetylaspartylglutamate synthase</fullName>
        <ecNumber evidence="4">6.3.2.41</ecNumber>
    </recommendedName>
</protein>
<evidence type="ECO:0000256" key="14">
    <source>
        <dbReference type="SAM" id="MobiDB-lite"/>
    </source>
</evidence>
<keyword evidence="6" id="KW-0479">Metal-binding</keyword>
<evidence type="ECO:0000256" key="2">
    <source>
        <dbReference type="ARBA" id="ARBA00001946"/>
    </source>
</evidence>
<organism evidence="17 18">
    <name type="scientific">Naegleria fowleri</name>
    <name type="common">Brain eating amoeba</name>
    <dbReference type="NCBI Taxonomy" id="5763"/>
    <lineage>
        <taxon>Eukaryota</taxon>
        <taxon>Discoba</taxon>
        <taxon>Heterolobosea</taxon>
        <taxon>Tetramitia</taxon>
        <taxon>Eutetramitia</taxon>
        <taxon>Vahlkampfiidae</taxon>
        <taxon>Naegleria</taxon>
    </lineage>
</organism>
<keyword evidence="18" id="KW-1185">Reference proteome</keyword>
<dbReference type="OMA" id="DTYKICE"/>
<dbReference type="EMBL" id="VFQX01000041">
    <property type="protein sequence ID" value="KAF0976158.1"/>
    <property type="molecule type" value="Genomic_DNA"/>
</dbReference>
<dbReference type="GO" id="GO:0005524">
    <property type="term" value="F:ATP binding"/>
    <property type="evidence" value="ECO:0007669"/>
    <property type="project" value="UniProtKB-UniRule"/>
</dbReference>
<evidence type="ECO:0000259" key="16">
    <source>
        <dbReference type="PROSITE" id="PS50975"/>
    </source>
</evidence>
<dbReference type="SUPFAM" id="SSF56059">
    <property type="entry name" value="Glutathione synthetase ATP-binding domain-like"/>
    <property type="match status" value="1"/>
</dbReference>
<dbReference type="GO" id="GO:0005737">
    <property type="term" value="C:cytoplasm"/>
    <property type="evidence" value="ECO:0007669"/>
    <property type="project" value="TreeGrafter"/>
</dbReference>
<sequence length="507" mass="56538">MSTHKRVTQSVSFVIALLLIATLCGYCYSTIGSSDGGGGGSSSRGFVQATIATTTTTSTGSTSDHPPHEDESSEQTTISADLSLKDDIIQQNNHSGTSSSSSSDETLSNGKAKNKSKRTIQITIPKDYEKYVLKPRVIGEEQKIRIYNAQNTTFYQRKLKSPMLKVWILIVGRRMKNNLPYYTYSAKRFFETAWRRNIQVELMEIQKFDMMVAHDGSNSIMYDGEVIPREEFPDAVLPRLGAHIDYWGLAVVRQLEKLDILVLNGFESLEMTRDKLQTLQQLAKDQIAIPKTMIARFPIDTSIISRHFSFPIILKKSSGSQGKGVLLVQNEDQIKGLGDMLDTSKPMIIQEFIAASKGRDIRAIVLGGKVIGAMMRVAKSGFKSNFHQGGYVKPVKLSNLLEWLAISAAQSVELDFAGVDILIDKDTYKICEINSSPGFEGFELATGVNVPEQLFNYVELKTSIWRKLDKKKKKKKPVLIPVEAEHVVASKPEQKQEIQVDLNGQQM</sequence>
<reference evidence="17 18" key="1">
    <citation type="journal article" date="2019" name="Sci. Rep.">
        <title>Nanopore sequencing improves the draft genome of the human pathogenic amoeba Naegleria fowleri.</title>
        <authorList>
            <person name="Liechti N."/>
            <person name="Schurch N."/>
            <person name="Bruggmann R."/>
            <person name="Wittwer M."/>
        </authorList>
    </citation>
    <scope>NUCLEOTIDE SEQUENCE [LARGE SCALE GENOMIC DNA]</scope>
    <source>
        <strain evidence="17 18">ATCC 30894</strain>
    </source>
</reference>
<dbReference type="PANTHER" id="PTHR21621">
    <property type="entry name" value="RIBOSOMAL PROTEIN S6 MODIFICATION PROTEIN"/>
    <property type="match status" value="1"/>
</dbReference>
<dbReference type="InterPro" id="IPR013651">
    <property type="entry name" value="ATP-grasp_RimK-type"/>
</dbReference>
<evidence type="ECO:0000256" key="4">
    <source>
        <dbReference type="ARBA" id="ARBA00012938"/>
    </source>
</evidence>
<evidence type="ECO:0000256" key="15">
    <source>
        <dbReference type="SAM" id="SignalP"/>
    </source>
</evidence>
<comment type="similarity">
    <text evidence="3">Belongs to the RimK family.</text>
</comment>
<name>A0A6A5BPM7_NAEFO</name>
<evidence type="ECO:0000256" key="6">
    <source>
        <dbReference type="ARBA" id="ARBA00022723"/>
    </source>
</evidence>
<feature type="signal peptide" evidence="15">
    <location>
        <begin position="1"/>
        <end position="29"/>
    </location>
</feature>
<evidence type="ECO:0000256" key="10">
    <source>
        <dbReference type="ARBA" id="ARBA00022917"/>
    </source>
</evidence>
<dbReference type="InterPro" id="IPR004666">
    <property type="entry name" value="Rp_bS6_RimK/Lys_biosynth_LsyX"/>
</dbReference>
<evidence type="ECO:0000256" key="9">
    <source>
        <dbReference type="ARBA" id="ARBA00022842"/>
    </source>
</evidence>
<dbReference type="VEuPathDB" id="AmoebaDB:FDP41_004833"/>
<feature type="region of interest" description="Disordered" evidence="14">
    <location>
        <begin position="91"/>
        <end position="118"/>
    </location>
</feature>
<keyword evidence="15" id="KW-0732">Signal</keyword>
<keyword evidence="11" id="KW-0464">Manganese</keyword>
<dbReference type="RefSeq" id="XP_044560871.1">
    <property type="nucleotide sequence ID" value="XM_044708291.1"/>
</dbReference>
<dbReference type="GO" id="GO:0043774">
    <property type="term" value="F:coenzyme F420-2 alpha-glutamyl ligase activity"/>
    <property type="evidence" value="ECO:0007669"/>
    <property type="project" value="TreeGrafter"/>
</dbReference>
<keyword evidence="5" id="KW-0436">Ligase</keyword>
<dbReference type="PANTHER" id="PTHR21621:SF2">
    <property type="entry name" value="COENZYME GAMMA-F420-2:ALPHA-L-GLUTAMATE LIGASE"/>
    <property type="match status" value="1"/>
</dbReference>
<keyword evidence="9" id="KW-0460">Magnesium</keyword>
<evidence type="ECO:0000313" key="18">
    <source>
        <dbReference type="Proteomes" id="UP000444721"/>
    </source>
</evidence>
<evidence type="ECO:0000313" key="17">
    <source>
        <dbReference type="EMBL" id="KAF0976158.1"/>
    </source>
</evidence>
<dbReference type="PROSITE" id="PS50975">
    <property type="entry name" value="ATP_GRASP"/>
    <property type="match status" value="1"/>
</dbReference>
<dbReference type="InterPro" id="IPR041107">
    <property type="entry name" value="Rimk_N"/>
</dbReference>
<comment type="cofactor">
    <cofactor evidence="2">
        <name>Mg(2+)</name>
        <dbReference type="ChEBI" id="CHEBI:18420"/>
    </cofactor>
</comment>
<dbReference type="OrthoDB" id="10254977at2759"/>
<evidence type="ECO:0000256" key="12">
    <source>
        <dbReference type="ARBA" id="ARBA00049321"/>
    </source>
</evidence>
<dbReference type="Pfam" id="PF18030">
    <property type="entry name" value="Rimk_N"/>
    <property type="match status" value="1"/>
</dbReference>
<proteinExistence type="inferred from homology"/>
<keyword evidence="7 13" id="KW-0547">Nucleotide-binding</keyword>
<dbReference type="Gene3D" id="3.30.1490.20">
    <property type="entry name" value="ATP-grasp fold, A domain"/>
    <property type="match status" value="1"/>
</dbReference>
<dbReference type="Gene3D" id="3.40.50.20">
    <property type="match status" value="1"/>
</dbReference>
<evidence type="ECO:0000256" key="13">
    <source>
        <dbReference type="PROSITE-ProRule" id="PRU00409"/>
    </source>
</evidence>
<feature type="region of interest" description="Disordered" evidence="14">
    <location>
        <begin position="54"/>
        <end position="77"/>
    </location>
</feature>
<dbReference type="Pfam" id="PF08443">
    <property type="entry name" value="RimK"/>
    <property type="match status" value="1"/>
</dbReference>
<evidence type="ECO:0000256" key="3">
    <source>
        <dbReference type="ARBA" id="ARBA00007854"/>
    </source>
</evidence>
<dbReference type="GO" id="GO:0006412">
    <property type="term" value="P:translation"/>
    <property type="evidence" value="ECO:0007669"/>
    <property type="project" value="UniProtKB-KW"/>
</dbReference>
<feature type="compositionally biased region" description="Low complexity" evidence="14">
    <location>
        <begin position="54"/>
        <end position="63"/>
    </location>
</feature>
<dbReference type="GeneID" id="68112051"/>
<comment type="caution">
    <text evidence="17">The sequence shown here is derived from an EMBL/GenBank/DDBJ whole genome shotgun (WGS) entry which is preliminary data.</text>
</comment>
<dbReference type="Proteomes" id="UP000444721">
    <property type="component" value="Unassembled WGS sequence"/>
</dbReference>
<comment type="cofactor">
    <cofactor evidence="1">
        <name>Mn(2+)</name>
        <dbReference type="ChEBI" id="CHEBI:29035"/>
    </cofactor>
</comment>
<dbReference type="InterPro" id="IPR011761">
    <property type="entry name" value="ATP-grasp"/>
</dbReference>
<feature type="chain" id="PRO_5025431079" description="N-acetylaspartylglutamate synthase" evidence="15">
    <location>
        <begin position="30"/>
        <end position="507"/>
    </location>
</feature>
<dbReference type="AlphaFoldDB" id="A0A6A5BPM7"/>